<dbReference type="RefSeq" id="WP_002714432.1">
    <property type="nucleotide sequence ID" value="NZ_KB375281.1"/>
</dbReference>
<feature type="transmembrane region" description="Helical" evidence="1">
    <location>
        <begin position="28"/>
        <end position="49"/>
    </location>
</feature>
<keyword evidence="4" id="KW-1185">Reference proteome</keyword>
<dbReference type="AlphaFoldDB" id="K8NYS8"/>
<evidence type="ECO:0000313" key="3">
    <source>
        <dbReference type="EMBL" id="EKS32585.1"/>
    </source>
</evidence>
<comment type="caution">
    <text evidence="3">The sequence shown here is derived from an EMBL/GenBank/DDBJ whole genome shotgun (WGS) entry which is preliminary data.</text>
</comment>
<feature type="domain" description="TadE-like" evidence="2">
    <location>
        <begin position="28"/>
        <end position="66"/>
    </location>
</feature>
<sequence>MASDMTIVLKIVDRSRRMMIRFSRDNRGLAAVEFAFIVPLMLVLLFGMIDTSSGVAVDRKVTLTARSLSDLVSQGTNVSQTDLKNFFGLGGAIMAPYSVTAATMTQKVTQLAVDGSKNVKVAWSYSATVTNNTATVTQGYNKNAVITTVPANLLVPNTYLIWSEVSYKYTPITGYLMGTAIIPLSDETYTRPRQSDCVYYASSTTCTP</sequence>
<keyword evidence="1" id="KW-0812">Transmembrane</keyword>
<keyword evidence="1" id="KW-0472">Membrane</keyword>
<dbReference type="PATRIC" id="fig|883079.3.peg.3641"/>
<dbReference type="EMBL" id="AGWY01000015">
    <property type="protein sequence ID" value="EKS32585.1"/>
    <property type="molecule type" value="Genomic_DNA"/>
</dbReference>
<dbReference type="InterPro" id="IPR012495">
    <property type="entry name" value="TadE-like_dom"/>
</dbReference>
<keyword evidence="1" id="KW-1133">Transmembrane helix</keyword>
<evidence type="ECO:0000256" key="1">
    <source>
        <dbReference type="SAM" id="Phobius"/>
    </source>
</evidence>
<protein>
    <recommendedName>
        <fullName evidence="2">TadE-like domain-containing protein</fullName>
    </recommendedName>
</protein>
<accession>K8NYS8</accession>
<organism evidence="3 4">
    <name type="scientific">Afipia clevelandensis ATCC 49720</name>
    <dbReference type="NCBI Taxonomy" id="883079"/>
    <lineage>
        <taxon>Bacteria</taxon>
        <taxon>Pseudomonadati</taxon>
        <taxon>Pseudomonadota</taxon>
        <taxon>Alphaproteobacteria</taxon>
        <taxon>Hyphomicrobiales</taxon>
        <taxon>Nitrobacteraceae</taxon>
        <taxon>Afipia</taxon>
    </lineage>
</organism>
<dbReference type="Pfam" id="PF07811">
    <property type="entry name" value="TadE"/>
    <property type="match status" value="1"/>
</dbReference>
<gene>
    <name evidence="3" type="ORF">HMPREF9696_03562</name>
</gene>
<evidence type="ECO:0000313" key="4">
    <source>
        <dbReference type="Proteomes" id="UP000001095"/>
    </source>
</evidence>
<dbReference type="Proteomes" id="UP000001095">
    <property type="component" value="Unassembled WGS sequence"/>
</dbReference>
<evidence type="ECO:0000259" key="2">
    <source>
        <dbReference type="Pfam" id="PF07811"/>
    </source>
</evidence>
<proteinExistence type="predicted"/>
<dbReference type="HOGENOM" id="CLU_108008_1_0_5"/>
<reference evidence="3 4" key="1">
    <citation type="submission" date="2012-04" db="EMBL/GenBank/DDBJ databases">
        <title>The Genome Sequence of Afipia clevelandensis ATCC 49720.</title>
        <authorList>
            <consortium name="The Broad Institute Genome Sequencing Platform"/>
            <person name="Earl A."/>
            <person name="Ward D."/>
            <person name="Feldgarden M."/>
            <person name="Gevers D."/>
            <person name="Huys G."/>
            <person name="Walker B."/>
            <person name="Young S.K."/>
            <person name="Zeng Q."/>
            <person name="Gargeya S."/>
            <person name="Fitzgerald M."/>
            <person name="Haas B."/>
            <person name="Abouelleil A."/>
            <person name="Alvarado L."/>
            <person name="Arachchi H.M."/>
            <person name="Berlin A."/>
            <person name="Chapman S.B."/>
            <person name="Goldberg J."/>
            <person name="Griggs A."/>
            <person name="Gujja S."/>
            <person name="Hansen M."/>
            <person name="Howarth C."/>
            <person name="Imamovic A."/>
            <person name="Larimer J."/>
            <person name="McCowen C."/>
            <person name="Montmayeur A."/>
            <person name="Murphy C."/>
            <person name="Neiman D."/>
            <person name="Pearson M."/>
            <person name="Priest M."/>
            <person name="Roberts A."/>
            <person name="Saif S."/>
            <person name="Shea T."/>
            <person name="Sisk P."/>
            <person name="Sykes S."/>
            <person name="Wortman J."/>
            <person name="Nusbaum C."/>
            <person name="Birren B."/>
        </authorList>
    </citation>
    <scope>NUCLEOTIDE SEQUENCE [LARGE SCALE GENOMIC DNA]</scope>
    <source>
        <strain evidence="3 4">ATCC 49720</strain>
    </source>
</reference>
<name>K8NYS8_9BRAD</name>